<dbReference type="AlphaFoldDB" id="A0A4R7J225"/>
<keyword evidence="3" id="KW-1185">Reference proteome</keyword>
<dbReference type="Proteomes" id="UP000295371">
    <property type="component" value="Unassembled WGS sequence"/>
</dbReference>
<accession>A0A4R7J225</accession>
<evidence type="ECO:0000256" key="1">
    <source>
        <dbReference type="SAM" id="MobiDB-lite"/>
    </source>
</evidence>
<proteinExistence type="predicted"/>
<evidence type="ECO:0000313" key="3">
    <source>
        <dbReference type="Proteomes" id="UP000295371"/>
    </source>
</evidence>
<protein>
    <submittedName>
        <fullName evidence="2">Uncharacterized protein</fullName>
    </submittedName>
</protein>
<gene>
    <name evidence="2" type="ORF">CLV29_2527</name>
</gene>
<dbReference type="EMBL" id="SOAW01000002">
    <property type="protein sequence ID" value="TDT31114.1"/>
    <property type="molecule type" value="Genomic_DNA"/>
</dbReference>
<organism evidence="2 3">
    <name type="scientific">Naumannella halotolerans</name>
    <dbReference type="NCBI Taxonomy" id="993414"/>
    <lineage>
        <taxon>Bacteria</taxon>
        <taxon>Bacillati</taxon>
        <taxon>Actinomycetota</taxon>
        <taxon>Actinomycetes</taxon>
        <taxon>Propionibacteriales</taxon>
        <taxon>Propionibacteriaceae</taxon>
        <taxon>Naumannella</taxon>
    </lineage>
</organism>
<comment type="caution">
    <text evidence="2">The sequence shown here is derived from an EMBL/GenBank/DDBJ whole genome shotgun (WGS) entry which is preliminary data.</text>
</comment>
<reference evidence="2 3" key="1">
    <citation type="submission" date="2019-03" db="EMBL/GenBank/DDBJ databases">
        <title>Genomic Encyclopedia of Archaeal and Bacterial Type Strains, Phase II (KMG-II): from individual species to whole genera.</title>
        <authorList>
            <person name="Goeker M."/>
        </authorList>
    </citation>
    <scope>NUCLEOTIDE SEQUENCE [LARGE SCALE GENOMIC DNA]</scope>
    <source>
        <strain evidence="2 3">DSM 24323</strain>
    </source>
</reference>
<name>A0A4R7J225_9ACTN</name>
<feature type="region of interest" description="Disordered" evidence="1">
    <location>
        <begin position="36"/>
        <end position="72"/>
    </location>
</feature>
<sequence>MPAYTDTERGLIRACAAIVETSGRTALALRLLALLPDDPSPQPDPEVTDQPPNPPERHTAPKTPACDQGDHQ</sequence>
<evidence type="ECO:0000313" key="2">
    <source>
        <dbReference type="EMBL" id="TDT31114.1"/>
    </source>
</evidence>